<dbReference type="Pfam" id="PF00069">
    <property type="entry name" value="Pkinase"/>
    <property type="match status" value="1"/>
</dbReference>
<dbReference type="PANTHER" id="PTHR37171:SF1">
    <property type="entry name" value="SERINE_THREONINE-PROTEIN KINASE YRZF-RELATED"/>
    <property type="match status" value="1"/>
</dbReference>
<evidence type="ECO:0000313" key="4">
    <source>
        <dbReference type="Proteomes" id="UP000789570"/>
    </source>
</evidence>
<organism evidence="3 4">
    <name type="scientific">Funneliformis caledonium</name>
    <dbReference type="NCBI Taxonomy" id="1117310"/>
    <lineage>
        <taxon>Eukaryota</taxon>
        <taxon>Fungi</taxon>
        <taxon>Fungi incertae sedis</taxon>
        <taxon>Mucoromycota</taxon>
        <taxon>Glomeromycotina</taxon>
        <taxon>Glomeromycetes</taxon>
        <taxon>Glomerales</taxon>
        <taxon>Glomeraceae</taxon>
        <taxon>Funneliformis</taxon>
    </lineage>
</organism>
<evidence type="ECO:0000259" key="2">
    <source>
        <dbReference type="PROSITE" id="PS50011"/>
    </source>
</evidence>
<dbReference type="PROSITE" id="PS00109">
    <property type="entry name" value="PROTEIN_KINASE_TYR"/>
    <property type="match status" value="1"/>
</dbReference>
<dbReference type="InterPro" id="IPR011009">
    <property type="entry name" value="Kinase-like_dom_sf"/>
</dbReference>
<proteinExistence type="predicted"/>
<dbReference type="OrthoDB" id="10020333at2759"/>
<evidence type="ECO:0000256" key="1">
    <source>
        <dbReference type="SAM" id="Phobius"/>
    </source>
</evidence>
<protein>
    <submittedName>
        <fullName evidence="3">8477_t:CDS:1</fullName>
    </submittedName>
</protein>
<gene>
    <name evidence="3" type="ORF">FCALED_LOCUS13794</name>
</gene>
<feature type="domain" description="Protein kinase" evidence="2">
    <location>
        <begin position="190"/>
        <end position="357"/>
    </location>
</feature>
<feature type="transmembrane region" description="Helical" evidence="1">
    <location>
        <begin position="257"/>
        <end position="277"/>
    </location>
</feature>
<reference evidence="3" key="1">
    <citation type="submission" date="2021-06" db="EMBL/GenBank/DDBJ databases">
        <authorList>
            <person name="Kallberg Y."/>
            <person name="Tangrot J."/>
            <person name="Rosling A."/>
        </authorList>
    </citation>
    <scope>NUCLEOTIDE SEQUENCE</scope>
    <source>
        <strain evidence="3">UK204</strain>
    </source>
</reference>
<dbReference type="Proteomes" id="UP000789570">
    <property type="component" value="Unassembled WGS sequence"/>
</dbReference>
<dbReference type="SUPFAM" id="SSF56112">
    <property type="entry name" value="Protein kinase-like (PK-like)"/>
    <property type="match status" value="1"/>
</dbReference>
<sequence length="357" mass="40931">LLDSDIYASSVPPVIDYPPDTSITLHSANSGGLWPSRITQKPQFVNGLRARVENSVETALEVNIFRILNQFLLPKFEFSKQKDSDFNHDDPNISTGLPDFTCRKYKDSDDSEGRRIIEIEVKRDIVVKQLYETNLDELFSYEGSNNQSFNYQSQSLGYGQQGSGDSSGLGISGQNYTAEIQERTYGYKEIKLEGILGSRQTGRTFKAIICREPVAMKAIDLFKEADLLCKVKKEINIYQILMEIQGKYIPKLVCYGYYGYGMGYFMGITIVGTNLYHHRIDHNQRNRALEALKAIHSYGILHNDIRQENILVNEKGEIYIIDFGISIITNDRRQFYDEESELSNLLDRYMFQNHVTQ</sequence>
<keyword evidence="1" id="KW-0812">Transmembrane</keyword>
<dbReference type="InterPro" id="IPR052396">
    <property type="entry name" value="Meiotic_Drive_Suppr_Kinase"/>
</dbReference>
<dbReference type="InterPro" id="IPR008266">
    <property type="entry name" value="Tyr_kinase_AS"/>
</dbReference>
<dbReference type="GO" id="GO:0005524">
    <property type="term" value="F:ATP binding"/>
    <property type="evidence" value="ECO:0007669"/>
    <property type="project" value="InterPro"/>
</dbReference>
<comment type="caution">
    <text evidence="3">The sequence shown here is derived from an EMBL/GenBank/DDBJ whole genome shotgun (WGS) entry which is preliminary data.</text>
</comment>
<dbReference type="PROSITE" id="PS50011">
    <property type="entry name" value="PROTEIN_KINASE_DOM"/>
    <property type="match status" value="1"/>
</dbReference>
<dbReference type="EMBL" id="CAJVPQ010008577">
    <property type="protein sequence ID" value="CAG8708043.1"/>
    <property type="molecule type" value="Genomic_DNA"/>
</dbReference>
<keyword evidence="1" id="KW-1133">Transmembrane helix</keyword>
<keyword evidence="4" id="KW-1185">Reference proteome</keyword>
<dbReference type="PANTHER" id="PTHR37171">
    <property type="entry name" value="SERINE/THREONINE-PROTEIN KINASE YRZF-RELATED"/>
    <property type="match status" value="1"/>
</dbReference>
<name>A0A9N9HVG1_9GLOM</name>
<accession>A0A9N9HVG1</accession>
<evidence type="ECO:0000313" key="3">
    <source>
        <dbReference type="EMBL" id="CAG8708043.1"/>
    </source>
</evidence>
<dbReference type="Gene3D" id="1.10.510.10">
    <property type="entry name" value="Transferase(Phosphotransferase) domain 1"/>
    <property type="match status" value="1"/>
</dbReference>
<dbReference type="AlphaFoldDB" id="A0A9N9HVG1"/>
<dbReference type="InterPro" id="IPR000719">
    <property type="entry name" value="Prot_kinase_dom"/>
</dbReference>
<dbReference type="GO" id="GO:0004672">
    <property type="term" value="F:protein kinase activity"/>
    <property type="evidence" value="ECO:0007669"/>
    <property type="project" value="InterPro"/>
</dbReference>
<feature type="non-terminal residue" evidence="3">
    <location>
        <position position="357"/>
    </location>
</feature>
<keyword evidence="1" id="KW-0472">Membrane</keyword>